<reference evidence="1" key="2">
    <citation type="submission" date="2020-11" db="EMBL/GenBank/DDBJ databases">
        <authorList>
            <person name="McCartney M.A."/>
            <person name="Auch B."/>
            <person name="Kono T."/>
            <person name="Mallez S."/>
            <person name="Becker A."/>
            <person name="Gohl D.M."/>
            <person name="Silverstein K.A.T."/>
            <person name="Koren S."/>
            <person name="Bechman K.B."/>
            <person name="Herman A."/>
            <person name="Abrahante J.E."/>
            <person name="Garbe J."/>
        </authorList>
    </citation>
    <scope>NUCLEOTIDE SEQUENCE</scope>
    <source>
        <strain evidence="1">Duluth1</strain>
        <tissue evidence="1">Whole animal</tissue>
    </source>
</reference>
<comment type="caution">
    <text evidence="1">The sequence shown here is derived from an EMBL/GenBank/DDBJ whole genome shotgun (WGS) entry which is preliminary data.</text>
</comment>
<reference evidence="1" key="1">
    <citation type="journal article" date="2019" name="bioRxiv">
        <title>The Genome of the Zebra Mussel, Dreissena polymorpha: A Resource for Invasive Species Research.</title>
        <authorList>
            <person name="McCartney M.A."/>
            <person name="Auch B."/>
            <person name="Kono T."/>
            <person name="Mallez S."/>
            <person name="Zhang Y."/>
            <person name="Obille A."/>
            <person name="Becker A."/>
            <person name="Abrahante J.E."/>
            <person name="Garbe J."/>
            <person name="Badalamenti J.P."/>
            <person name="Herman A."/>
            <person name="Mangelson H."/>
            <person name="Liachko I."/>
            <person name="Sullivan S."/>
            <person name="Sone E.D."/>
            <person name="Koren S."/>
            <person name="Silverstein K.A.T."/>
            <person name="Beckman K.B."/>
            <person name="Gohl D.M."/>
        </authorList>
    </citation>
    <scope>NUCLEOTIDE SEQUENCE</scope>
    <source>
        <strain evidence="1">Duluth1</strain>
        <tissue evidence="1">Whole animal</tissue>
    </source>
</reference>
<evidence type="ECO:0000313" key="2">
    <source>
        <dbReference type="Proteomes" id="UP000828390"/>
    </source>
</evidence>
<dbReference type="EMBL" id="JAIWYP010000009">
    <property type="protein sequence ID" value="KAH3768304.1"/>
    <property type="molecule type" value="Genomic_DNA"/>
</dbReference>
<name>A0A9D4ICB5_DREPO</name>
<gene>
    <name evidence="1" type="ORF">DPMN_169516</name>
</gene>
<dbReference type="AlphaFoldDB" id="A0A9D4ICB5"/>
<organism evidence="1 2">
    <name type="scientific">Dreissena polymorpha</name>
    <name type="common">Zebra mussel</name>
    <name type="synonym">Mytilus polymorpha</name>
    <dbReference type="NCBI Taxonomy" id="45954"/>
    <lineage>
        <taxon>Eukaryota</taxon>
        <taxon>Metazoa</taxon>
        <taxon>Spiralia</taxon>
        <taxon>Lophotrochozoa</taxon>
        <taxon>Mollusca</taxon>
        <taxon>Bivalvia</taxon>
        <taxon>Autobranchia</taxon>
        <taxon>Heteroconchia</taxon>
        <taxon>Euheterodonta</taxon>
        <taxon>Imparidentia</taxon>
        <taxon>Neoheterodontei</taxon>
        <taxon>Myida</taxon>
        <taxon>Dreissenoidea</taxon>
        <taxon>Dreissenidae</taxon>
        <taxon>Dreissena</taxon>
    </lineage>
</organism>
<protein>
    <submittedName>
        <fullName evidence="1">Uncharacterized protein</fullName>
    </submittedName>
</protein>
<proteinExistence type="predicted"/>
<evidence type="ECO:0000313" key="1">
    <source>
        <dbReference type="EMBL" id="KAH3768304.1"/>
    </source>
</evidence>
<keyword evidence="2" id="KW-1185">Reference proteome</keyword>
<accession>A0A9D4ICB5</accession>
<sequence length="84" mass="9562">MHRNIDHDWQMTPIDFQVTSSTVKASLLATDFGFLSEDASMTFVTGVKGQDSVCDQKFMLITCLEKKRPLLLQRTTPWCPRTPV</sequence>
<dbReference type="Proteomes" id="UP000828390">
    <property type="component" value="Unassembled WGS sequence"/>
</dbReference>